<protein>
    <submittedName>
        <fullName evidence="2">Orphan protein putative membrane protein</fullName>
    </submittedName>
</protein>
<evidence type="ECO:0000313" key="2">
    <source>
        <dbReference type="EMBL" id="CAI87926.1"/>
    </source>
</evidence>
<organism evidence="2 3">
    <name type="scientific">Pseudoalteromonas translucida (strain TAC 125)</name>
    <dbReference type="NCBI Taxonomy" id="326442"/>
    <lineage>
        <taxon>Bacteria</taxon>
        <taxon>Pseudomonadati</taxon>
        <taxon>Pseudomonadota</taxon>
        <taxon>Gammaproteobacteria</taxon>
        <taxon>Alteromonadales</taxon>
        <taxon>Pseudoalteromonadaceae</taxon>
        <taxon>Pseudoalteromonas</taxon>
    </lineage>
</organism>
<evidence type="ECO:0000256" key="1">
    <source>
        <dbReference type="SAM" id="Phobius"/>
    </source>
</evidence>
<dbReference type="HOGENOM" id="CLU_2344488_0_0_6"/>
<accession>Q3IJS6</accession>
<reference evidence="2 3" key="1">
    <citation type="journal article" date="2005" name="Genome Res.">
        <title>Coping with cold: the genome of the versatile marine Antarctica bacterium Pseudoalteromonas haloplanktis TAC125.</title>
        <authorList>
            <person name="Medigue C."/>
            <person name="Krin E."/>
            <person name="Pascal G."/>
            <person name="Barbe V."/>
            <person name="Bernsel A."/>
            <person name="Bertin P."/>
            <person name="Cheung F."/>
            <person name="Cruveiller S."/>
            <person name="Damico S."/>
            <person name="Duilio A."/>
            <person name="Fang G."/>
            <person name="Feller G."/>
            <person name="Mangenot S."/>
            <person name="Marino G."/>
            <person name="Nilsson J."/>
            <person name="Parilli E."/>
            <person name="Rocha E."/>
            <person name="Rouy Z."/>
            <person name="Sekowska A."/>
            <person name="Tutino M.L."/>
            <person name="Vallenet D."/>
            <person name="von Heijne G."/>
            <person name="Danchin A."/>
        </authorList>
    </citation>
    <scope>NUCLEOTIDE SEQUENCE [LARGE SCALE GENOMIC DNA]</scope>
    <source>
        <strain evidence="3">TAC 125</strain>
    </source>
</reference>
<feature type="transmembrane region" description="Helical" evidence="1">
    <location>
        <begin position="6"/>
        <end position="22"/>
    </location>
</feature>
<keyword evidence="3" id="KW-1185">Reference proteome</keyword>
<keyword evidence="1" id="KW-1133">Transmembrane helix</keyword>
<gene>
    <name evidence="2" type="ordered locus">PSHAa2890</name>
</gene>
<dbReference type="PATRIC" id="fig|326442.8.peg.2790"/>
<name>Q3IJS6_PSET1</name>
<feature type="transmembrane region" description="Helical" evidence="1">
    <location>
        <begin position="78"/>
        <end position="96"/>
    </location>
</feature>
<dbReference type="AlphaFoldDB" id="Q3IJS6"/>
<sequence>MTNYIGLIIVILLLILQNRYYLSLCKYLAQQHPNEWQKLTQNSLDGTAHANLAESFKNGFFATIDDSKVTRFQTFKRINLLIIAAISAASLATAFLF</sequence>
<dbReference type="eggNOG" id="ENOG50346WJ">
    <property type="taxonomic scope" value="Bacteria"/>
</dbReference>
<proteinExistence type="predicted"/>
<keyword evidence="1" id="KW-0812">Transmembrane</keyword>
<dbReference type="KEGG" id="pha:PSHAa2890"/>
<dbReference type="EMBL" id="CR954246">
    <property type="protein sequence ID" value="CAI87926.1"/>
    <property type="molecule type" value="Genomic_DNA"/>
</dbReference>
<dbReference type="BioCyc" id="PHAL326442:PSHA_RS14185-MONOMER"/>
<evidence type="ECO:0000313" key="3">
    <source>
        <dbReference type="Proteomes" id="UP000006843"/>
    </source>
</evidence>
<dbReference type="Proteomes" id="UP000006843">
    <property type="component" value="Chromosome I"/>
</dbReference>
<keyword evidence="1" id="KW-0472">Membrane</keyword>